<gene>
    <name evidence="1" type="ORF">T440DRAFT_374227</name>
</gene>
<dbReference type="OrthoDB" id="3745836at2759"/>
<feature type="non-terminal residue" evidence="1">
    <location>
        <position position="223"/>
    </location>
</feature>
<keyword evidence="2" id="KW-1185">Reference proteome</keyword>
<dbReference type="EMBL" id="MU006349">
    <property type="protein sequence ID" value="KAF2845296.1"/>
    <property type="molecule type" value="Genomic_DNA"/>
</dbReference>
<dbReference type="AlphaFoldDB" id="A0A6A7APS2"/>
<evidence type="ECO:0008006" key="3">
    <source>
        <dbReference type="Google" id="ProtNLM"/>
    </source>
</evidence>
<proteinExistence type="predicted"/>
<feature type="non-terminal residue" evidence="1">
    <location>
        <position position="1"/>
    </location>
</feature>
<reference evidence="1" key="1">
    <citation type="submission" date="2020-01" db="EMBL/GenBank/DDBJ databases">
        <authorList>
            <consortium name="DOE Joint Genome Institute"/>
            <person name="Haridas S."/>
            <person name="Albert R."/>
            <person name="Binder M."/>
            <person name="Bloem J."/>
            <person name="Labutti K."/>
            <person name="Salamov A."/>
            <person name="Andreopoulos B."/>
            <person name="Baker S.E."/>
            <person name="Barry K."/>
            <person name="Bills G."/>
            <person name="Bluhm B.H."/>
            <person name="Cannon C."/>
            <person name="Castanera R."/>
            <person name="Culley D.E."/>
            <person name="Daum C."/>
            <person name="Ezra D."/>
            <person name="Gonzalez J.B."/>
            <person name="Henrissat B."/>
            <person name="Kuo A."/>
            <person name="Liang C."/>
            <person name="Lipzen A."/>
            <person name="Lutzoni F."/>
            <person name="Magnuson J."/>
            <person name="Mondo S."/>
            <person name="Nolan M."/>
            <person name="Ohm R."/>
            <person name="Pangilinan J."/>
            <person name="Park H.-J."/>
            <person name="Ramirez L."/>
            <person name="Alfaro M."/>
            <person name="Sun H."/>
            <person name="Tritt A."/>
            <person name="Yoshinaga Y."/>
            <person name="Zwiers L.-H."/>
            <person name="Turgeon B.G."/>
            <person name="Goodwin S.B."/>
            <person name="Spatafora J.W."/>
            <person name="Crous P.W."/>
            <person name="Grigoriev I.V."/>
        </authorList>
    </citation>
    <scope>NUCLEOTIDE SEQUENCE</scope>
    <source>
        <strain evidence="1">IPT5</strain>
    </source>
</reference>
<accession>A0A6A7APS2</accession>
<name>A0A6A7APS2_9PLEO</name>
<evidence type="ECO:0000313" key="1">
    <source>
        <dbReference type="EMBL" id="KAF2845296.1"/>
    </source>
</evidence>
<sequence>PTLLTTPELKSNTQTALAIKNLCNQAFSRHKALDPEKWNTSTLRFPDLHAFYAMLTPESIVAVIFGDNNQDGATKADNGAADEITQVNLETKSTTNMASKIIACAAAVPWAGGWSHEGRATESGFEIKIVCVDAHPRYLHKGLAVYLLGALERHLIEVERARLRAEGVEDRGVQVQLWILAAECINGVYWRKRGYEKVRSKVEGAGVWSCKTSFEMGVFRKVV</sequence>
<organism evidence="1 2">
    <name type="scientific">Plenodomus tracheiphilus IPT5</name>
    <dbReference type="NCBI Taxonomy" id="1408161"/>
    <lineage>
        <taxon>Eukaryota</taxon>
        <taxon>Fungi</taxon>
        <taxon>Dikarya</taxon>
        <taxon>Ascomycota</taxon>
        <taxon>Pezizomycotina</taxon>
        <taxon>Dothideomycetes</taxon>
        <taxon>Pleosporomycetidae</taxon>
        <taxon>Pleosporales</taxon>
        <taxon>Pleosporineae</taxon>
        <taxon>Leptosphaeriaceae</taxon>
        <taxon>Plenodomus</taxon>
    </lineage>
</organism>
<evidence type="ECO:0000313" key="2">
    <source>
        <dbReference type="Proteomes" id="UP000799423"/>
    </source>
</evidence>
<protein>
    <recommendedName>
        <fullName evidence="3">N-acetyltransferase domain-containing protein</fullName>
    </recommendedName>
</protein>
<dbReference type="Proteomes" id="UP000799423">
    <property type="component" value="Unassembled WGS sequence"/>
</dbReference>